<dbReference type="PANTHER" id="PTHR23019:SF0">
    <property type="entry name" value="NUCLEAR PORE MEMBRANE GLYCOPROTEIN 210"/>
    <property type="match status" value="1"/>
</dbReference>
<evidence type="ECO:0000259" key="1">
    <source>
        <dbReference type="SMART" id="SM00635"/>
    </source>
</evidence>
<feature type="domain" description="BIG2" evidence="1">
    <location>
        <begin position="565"/>
        <end position="642"/>
    </location>
</feature>
<evidence type="ECO:0000313" key="2">
    <source>
        <dbReference type="EMBL" id="CEN54582.1"/>
    </source>
</evidence>
<protein>
    <recommendedName>
        <fullName evidence="1">BIG2 domain-containing protein</fullName>
    </recommendedName>
</protein>
<dbReference type="Gene3D" id="3.80.10.10">
    <property type="entry name" value="Ribonuclease Inhibitor"/>
    <property type="match status" value="1"/>
</dbReference>
<dbReference type="InterPro" id="IPR032675">
    <property type="entry name" value="LRR_dom_sf"/>
</dbReference>
<dbReference type="InterPro" id="IPR008964">
    <property type="entry name" value="Invasin/intimin_cell_adhesion"/>
</dbReference>
<dbReference type="Pfam" id="PF13306">
    <property type="entry name" value="LRR_5"/>
    <property type="match status" value="1"/>
</dbReference>
<feature type="domain" description="BIG2" evidence="1">
    <location>
        <begin position="211"/>
        <end position="288"/>
    </location>
</feature>
<dbReference type="Gene3D" id="3.40.50.12480">
    <property type="match status" value="2"/>
</dbReference>
<dbReference type="InterPro" id="IPR026906">
    <property type="entry name" value="LRR_5"/>
</dbReference>
<dbReference type="EMBL" id="CDOL01000290">
    <property type="protein sequence ID" value="CEN54582.1"/>
    <property type="molecule type" value="Genomic_DNA"/>
</dbReference>
<dbReference type="SMART" id="SM00635">
    <property type="entry name" value="BID_2"/>
    <property type="match status" value="5"/>
</dbReference>
<feature type="domain" description="BIG2" evidence="1">
    <location>
        <begin position="126"/>
        <end position="203"/>
    </location>
</feature>
<dbReference type="PANTHER" id="PTHR23019">
    <property type="entry name" value="NUCLEAR PORE MEMBRANE GLYCOPROTEIN GP210-RELATED"/>
    <property type="match status" value="1"/>
</dbReference>
<dbReference type="InterPro" id="IPR045197">
    <property type="entry name" value="NUP210-like"/>
</dbReference>
<dbReference type="Pfam" id="PF02368">
    <property type="entry name" value="Big_2"/>
    <property type="match status" value="5"/>
</dbReference>
<dbReference type="Gene3D" id="2.60.40.1080">
    <property type="match status" value="6"/>
</dbReference>
<sequence length="888" mass="93836">MDDLGKVTGVASGTVYITATTEDSKKTATCKVTVSKKVITVAYVSLDNETITLLEGDTKTLVATVSPTNATNKKITWTTTDKTIATVDANGKVTAITAGVVSITATTEDGGKKASCRVTVEKNIVAVTNVSIQPESIVLAIGNQRQLSATVSPTNATNKKVTWTSADPSIATVTANGKVTGVASGTVYITATTEDGGKKASCKVTVESVIAVTNVSIQPETITLPVGDELQLTATVSPTNATNKKVTWTTANAGIAKVDNHGKVTGVASGTVYITATTEDGGKTATCKVSVTTPIIQVTSINIQPGTATVTVGGEQQLTANVLPTNATNKAVTWTSGNTSIATVSSSGKVTGVASGTVYITATTEDGSKTATCKVTVTASSVIPDGARISGSVLTGWDCTKIPADGKVIIPANVTIISSRAFANCQRLKEVVIHGNVYMIGEEAFINCTALNKVTMAEGMKHIEASAFEGCSSLQSIVLPATLENVGPRLFADTPSLVSITVKAPTPPRTNAQYSLVLFGSSRNPFIYVPQAYIDTYKNDPNWFWSEYRDRIFPIPTGGDSTIVQVTAVELSESNLTLSLGDTHNLSANVLPTNATNKAVTWTSGNTSIATVDANGKVTAVGTGTAYITATSTDGGKTATCVVKVTDEETPKMVLKTTANSLNLVINAAPQNQNGVWIDLNNNGQKDTGENVTSFSNNLYGTSTNYVINNQVTSEKTVTIYGKVTILNCSQNQLTNLDVTKNPYLNDLDCYSNQLIDLDISKNTKLQGFDCADNQLTNLDISKNTELVSLWCINNQLTSLDISKNTNLTILWCGANQLRDLDISKNTKLNWIYIVNNNLTPASKQKIIDDLPTRSASQKAKFNNYNSQEFSQSQLNAIRAKGWTVVND</sequence>
<name>A0A0B7IWX5_9FLAO</name>
<dbReference type="STRING" id="1848903.CCAND38_630001"/>
<feature type="domain" description="BIG2" evidence="1">
    <location>
        <begin position="297"/>
        <end position="374"/>
    </location>
</feature>
<dbReference type="SUPFAM" id="SSF52058">
    <property type="entry name" value="L domain-like"/>
    <property type="match status" value="2"/>
</dbReference>
<evidence type="ECO:0000313" key="3">
    <source>
        <dbReference type="Proteomes" id="UP000038200"/>
    </source>
</evidence>
<gene>
    <name evidence="2" type="ORF">CCAND93_960013</name>
</gene>
<dbReference type="Proteomes" id="UP000038200">
    <property type="component" value="Unassembled WGS sequence"/>
</dbReference>
<feature type="domain" description="BIG2" evidence="1">
    <location>
        <begin position="40"/>
        <end position="117"/>
    </location>
</feature>
<accession>A0A0B7IWX5</accession>
<organism evidence="2 3">
    <name type="scientific">Capnocytophaga canis</name>
    <dbReference type="NCBI Taxonomy" id="1848903"/>
    <lineage>
        <taxon>Bacteria</taxon>
        <taxon>Pseudomonadati</taxon>
        <taxon>Bacteroidota</taxon>
        <taxon>Flavobacteriia</taxon>
        <taxon>Flavobacteriales</taxon>
        <taxon>Flavobacteriaceae</taxon>
        <taxon>Capnocytophaga</taxon>
    </lineage>
</organism>
<dbReference type="InterPro" id="IPR003343">
    <property type="entry name" value="Big_2"/>
</dbReference>
<dbReference type="AlphaFoldDB" id="A0A0B7IWX5"/>
<reference evidence="2 3" key="1">
    <citation type="submission" date="2015-01" db="EMBL/GenBank/DDBJ databases">
        <authorList>
            <person name="Xiang T."/>
            <person name="Song Y."/>
            <person name="Huang L."/>
            <person name="Wang B."/>
            <person name="Wu P."/>
        </authorList>
    </citation>
    <scope>NUCLEOTIDE SEQUENCE [LARGE SCALE GENOMIC DNA]</scope>
    <source>
        <strain evidence="2 3">CcD93</strain>
    </source>
</reference>
<dbReference type="SUPFAM" id="SSF49373">
    <property type="entry name" value="Invasin/intimin cell-adhesion fragments"/>
    <property type="match status" value="5"/>
</dbReference>
<proteinExistence type="predicted"/>